<reference evidence="2" key="1">
    <citation type="submission" date="2019-11" db="UniProtKB">
        <authorList>
            <consortium name="WormBaseParasite"/>
        </authorList>
    </citation>
    <scope>IDENTIFICATION</scope>
</reference>
<dbReference type="PROSITE" id="PS50890">
    <property type="entry name" value="PUA"/>
    <property type="match status" value="1"/>
</dbReference>
<dbReference type="InterPro" id="IPR041366">
    <property type="entry name" value="Pre-PUA"/>
</dbReference>
<dbReference type="Pfam" id="PF26292">
    <property type="entry name" value="PUA_elF2D"/>
    <property type="match status" value="1"/>
</dbReference>
<protein>
    <submittedName>
        <fullName evidence="2">PUA domain-containing protein</fullName>
    </submittedName>
</protein>
<dbReference type="CDD" id="cd21156">
    <property type="entry name" value="PUA_eIF2d-like"/>
    <property type="match status" value="1"/>
</dbReference>
<dbReference type="Pfam" id="PF01253">
    <property type="entry name" value="SUI1"/>
    <property type="match status" value="1"/>
</dbReference>
<accession>A0A5K3F6N5</accession>
<dbReference type="InterPro" id="IPR015947">
    <property type="entry name" value="PUA-like_sf"/>
</dbReference>
<dbReference type="InterPro" id="IPR057429">
    <property type="entry name" value="WH_eIF2D"/>
</dbReference>
<dbReference type="GO" id="GO:0003743">
    <property type="term" value="F:translation initiation factor activity"/>
    <property type="evidence" value="ECO:0007669"/>
    <property type="project" value="InterPro"/>
</dbReference>
<organism evidence="2">
    <name type="scientific">Mesocestoides corti</name>
    <name type="common">Flatworm</name>
    <dbReference type="NCBI Taxonomy" id="53468"/>
    <lineage>
        <taxon>Eukaryota</taxon>
        <taxon>Metazoa</taxon>
        <taxon>Spiralia</taxon>
        <taxon>Lophotrochozoa</taxon>
        <taxon>Platyhelminthes</taxon>
        <taxon>Cestoda</taxon>
        <taxon>Eucestoda</taxon>
        <taxon>Cyclophyllidea</taxon>
        <taxon>Mesocestoididae</taxon>
        <taxon>Mesocestoides</taxon>
    </lineage>
</organism>
<dbReference type="InterPro" id="IPR036877">
    <property type="entry name" value="SUI1_dom_sf"/>
</dbReference>
<dbReference type="InterPro" id="IPR039757">
    <property type="entry name" value="EIF2D"/>
</dbReference>
<dbReference type="Pfam" id="PF17832">
    <property type="entry name" value="Pre-PUA"/>
    <property type="match status" value="1"/>
</dbReference>
<dbReference type="SUPFAM" id="SSF55159">
    <property type="entry name" value="eIF1-like"/>
    <property type="match status" value="1"/>
</dbReference>
<dbReference type="AlphaFoldDB" id="A0A5K3F6N5"/>
<dbReference type="GO" id="GO:0001731">
    <property type="term" value="P:formation of translation preinitiation complex"/>
    <property type="evidence" value="ECO:0007669"/>
    <property type="project" value="InterPro"/>
</dbReference>
<dbReference type="InterPro" id="IPR001950">
    <property type="entry name" value="SUI1"/>
</dbReference>
<name>A0A5K3F6N5_MESCO</name>
<feature type="domain" description="SUI1" evidence="1">
    <location>
        <begin position="499"/>
        <end position="567"/>
    </location>
</feature>
<sequence>MLFLKPFKIRSNTAVRETKTRKLIDHIMKTFEIPPDEDFIFKNKIVTELKLCLHNRQDVLCYLFDGVPYVFEHESRLFPTVFILSLLSVCNVPLVYTFESVMNRIYGGSDLMLPGVIKDGPFADSLSRLQKSAVCSVATISGSSPAFRRSKPLAVGICNLDVAEATASFAKGKLVLILHTAGDKLFELCPPHILPSFKLGDAAELKFGDSQIPVELSTVISDDLSSDHLDIEQLSQACGDASVASAEPTSDELLMTCFVYALSLLKPTDLPLTVNVFYAKYMKTECPDGSKLDIKKTSYKKVGVFLEKMAEDGLIELERVGEGIVRLTAFHNDHPTFKELSQNMPQLAAKADEADVESTYSKSAVGNFYFGPPVLEEVRYITSKVAPFFAASGYSSGDVIAQAEICRLAGAYIDSKMLRSSEDRSLLNLDALLTRVCDPNLLREAPTSTLGNPCFQITFQDLITSLTKGLNVAFRLIYPPQSGLKPLTTQKPPKLKISEAKQNGKDVTRVGNLADFGINPKSFARYVQTKLACSASLIDDPTCRNAVVVQAQGSHRIALSKMLTETFGLSKNWIDGYVEPKKTKAKGGRKGC</sequence>
<dbReference type="PANTHER" id="PTHR12217">
    <property type="entry name" value="EUKARYOTIC TRANSLATION INITIATION FACTOR 2D"/>
    <property type="match status" value="1"/>
</dbReference>
<dbReference type="InterPro" id="IPR039759">
    <property type="entry name" value="eIF2D_SUI1"/>
</dbReference>
<dbReference type="Pfam" id="PF25304">
    <property type="entry name" value="WHD_eIF2D"/>
    <property type="match status" value="1"/>
</dbReference>
<dbReference type="CDD" id="cd11608">
    <property type="entry name" value="eIF2D_C"/>
    <property type="match status" value="1"/>
</dbReference>
<evidence type="ECO:0000259" key="1">
    <source>
        <dbReference type="PROSITE" id="PS50296"/>
    </source>
</evidence>
<dbReference type="PROSITE" id="PS50296">
    <property type="entry name" value="SUI1"/>
    <property type="match status" value="1"/>
</dbReference>
<dbReference type="PANTHER" id="PTHR12217:SF4">
    <property type="entry name" value="EUKARYOTIC TRANSLATION INITIATION FACTOR 2D"/>
    <property type="match status" value="1"/>
</dbReference>
<dbReference type="SUPFAM" id="SSF88697">
    <property type="entry name" value="PUA domain-like"/>
    <property type="match status" value="1"/>
</dbReference>
<dbReference type="Gene3D" id="3.30.780.10">
    <property type="entry name" value="SUI1-like domain"/>
    <property type="match status" value="1"/>
</dbReference>
<dbReference type="WBParaSite" id="MCU_005863-RC">
    <property type="protein sequence ID" value="MCU_005863-RC"/>
    <property type="gene ID" value="MCU_005863"/>
</dbReference>
<dbReference type="InterPro" id="IPR048248">
    <property type="entry name" value="PUA_eIF2d-like"/>
</dbReference>
<dbReference type="Gene3D" id="3.10.400.20">
    <property type="match status" value="1"/>
</dbReference>
<evidence type="ECO:0000313" key="2">
    <source>
        <dbReference type="WBParaSite" id="MCU_005863-RC"/>
    </source>
</evidence>
<proteinExistence type="predicted"/>